<dbReference type="EMBL" id="CAEQ01002067">
    <property type="protein sequence ID" value="CCD15817.1"/>
    <property type="molecule type" value="Genomic_DNA"/>
</dbReference>
<keyword evidence="4" id="KW-1185">Reference proteome</keyword>
<feature type="region of interest" description="Disordered" evidence="1">
    <location>
        <begin position="369"/>
        <end position="400"/>
    </location>
</feature>
<proteinExistence type="predicted"/>
<reference evidence="3 4" key="2">
    <citation type="journal article" date="2012" name="Proc. Natl. Acad. Sci. U.S.A.">
        <title>Antigenic diversity is generated by distinct evolutionary mechanisms in African trypanosome species.</title>
        <authorList>
            <person name="Jackson A.P."/>
            <person name="Berry A."/>
            <person name="Aslett M."/>
            <person name="Allison H.C."/>
            <person name="Burton P."/>
            <person name="Vavrova-Anderson J."/>
            <person name="Brown R."/>
            <person name="Browne H."/>
            <person name="Corton N."/>
            <person name="Hauser H."/>
            <person name="Gamble J."/>
            <person name="Gilderthorp R."/>
            <person name="Marcello L."/>
            <person name="McQuillan J."/>
            <person name="Otto T.D."/>
            <person name="Quail M.A."/>
            <person name="Sanders M.J."/>
            <person name="van Tonder A."/>
            <person name="Ginger M.L."/>
            <person name="Field M.C."/>
            <person name="Barry J.D."/>
            <person name="Hertz-Fowler C."/>
            <person name="Berriman M."/>
        </authorList>
    </citation>
    <scope>NUCLEOTIDE SEQUENCE [LARGE SCALE GENOMIC DNA]</scope>
    <source>
        <strain evidence="3 4">IL3000</strain>
    </source>
</reference>
<feature type="domain" description="DUF7623" evidence="2">
    <location>
        <begin position="3"/>
        <end position="60"/>
    </location>
</feature>
<feature type="compositionally biased region" description="Basic and acidic residues" evidence="1">
    <location>
        <begin position="705"/>
        <end position="732"/>
    </location>
</feature>
<feature type="region of interest" description="Disordered" evidence="1">
    <location>
        <begin position="468"/>
        <end position="506"/>
    </location>
</feature>
<feature type="compositionally biased region" description="Low complexity" evidence="1">
    <location>
        <begin position="1230"/>
        <end position="1265"/>
    </location>
</feature>
<feature type="region of interest" description="Disordered" evidence="1">
    <location>
        <begin position="699"/>
        <end position="741"/>
    </location>
</feature>
<protein>
    <submittedName>
        <fullName evidence="3">WGS project CAEQ00000000 data, annotated contig 317</fullName>
    </submittedName>
</protein>
<evidence type="ECO:0000256" key="1">
    <source>
        <dbReference type="SAM" id="MobiDB-lite"/>
    </source>
</evidence>
<evidence type="ECO:0000259" key="2">
    <source>
        <dbReference type="Pfam" id="PF24610"/>
    </source>
</evidence>
<dbReference type="VEuPathDB" id="TriTrypDB:TcIL3000_0_08180"/>
<comment type="caution">
    <text evidence="3">The sequence shown here is derived from an EMBL/GenBank/DDBJ whole genome shotgun (WGS) entry which is preliminary data.</text>
</comment>
<evidence type="ECO:0000313" key="4">
    <source>
        <dbReference type="Proteomes" id="UP000000702"/>
    </source>
</evidence>
<name>F9WEV1_TRYCI</name>
<dbReference type="Proteomes" id="UP000000702">
    <property type="component" value="Unassembled WGS sequence"/>
</dbReference>
<dbReference type="InterPro" id="IPR056040">
    <property type="entry name" value="DUF7623"/>
</dbReference>
<reference evidence="4" key="1">
    <citation type="submission" date="2011-07" db="EMBL/GenBank/DDBJ databases">
        <title>Divergent evolution of antigenic variation in African trypanosomes.</title>
        <authorList>
            <person name="Jackson A.P."/>
            <person name="Berry A."/>
            <person name="Allison H.C."/>
            <person name="Burton P."/>
            <person name="Anderson J."/>
            <person name="Aslett M."/>
            <person name="Brown R."/>
            <person name="Corton N."/>
            <person name="Harris D."/>
            <person name="Hauser H."/>
            <person name="Gamble J."/>
            <person name="Gilderthorp R."/>
            <person name="McQuillan J."/>
            <person name="Quail M.A."/>
            <person name="Sanders M."/>
            <person name="Van Tonder A."/>
            <person name="Ginger M.L."/>
            <person name="Donelson J.E."/>
            <person name="Field M.C."/>
            <person name="Barry J.D."/>
            <person name="Berriman M."/>
            <person name="Hertz-Fowler C."/>
        </authorList>
    </citation>
    <scope>NUCLEOTIDE SEQUENCE [LARGE SCALE GENOMIC DNA]</scope>
    <source>
        <strain evidence="4">IL3000</strain>
    </source>
</reference>
<feature type="region of interest" description="Disordered" evidence="1">
    <location>
        <begin position="1228"/>
        <end position="1281"/>
    </location>
</feature>
<accession>F9WEV1</accession>
<feature type="region of interest" description="Disordered" evidence="1">
    <location>
        <begin position="650"/>
        <end position="677"/>
    </location>
</feature>
<dbReference type="Pfam" id="PF24610">
    <property type="entry name" value="DUF7623"/>
    <property type="match status" value="1"/>
</dbReference>
<sequence length="1342" mass="148435">MRVDGVLVDELRLNENPEFQELVTRRAAVLAAPDADLEAVAGLENELCRCARAAAVEVKAINALRTDEDEAVRARNPFLEYNEVLTVPLRFLDFEDDSLFDSLYQQRLCVLSEEVVDWETVRYFNDMLRERAALVASLHLRKVGNAINSLQERGVSTSVLEARSCSVALNCRCEAGDIFDYASECASADDIERYEVAARDAEVKVALEMRELGLKYPTCLGAVTSDMEHDERFKAMESERRILSETGADVVIVESVERKQKERSVELLYGGQHTEDEENDDPPFPNAAPTASKKELTQQWASILKRQHASLYDMVSILGETEIPVEIGSDTHQMALRRRRRRHRRTHVTGLEFARIPEEVPSEILEKPYLSGDGEPPHDTASNEELYKDPLYGGAGSDMLPARTKDLHKMLRWRRRLSRTHPSTSMKIIPNLVAGEIAENLGISLFGLTNRYSLDPLRVSIDEFKDNASTHSSSHIPRKPPTDPATERWGHQARSRRTRKSDSTTQALSTAVTPNVNAREVVEYGTEYLGSEVGNMSGGCSNVTLLSGARSGTTISISVLPDIVGRYVEDKVVKTVPWSNRGQMRRVEHLRDLPPLTASDGKLTVPSSDPRLATPLGVHKQEGGEQLASSPMPPVATSLQTSTTSLVYKIKRPTKPRTSAVKGSRPEGKPGAGGLLPAEGVLSSLPPLLTTIVHTPGLLTSEKSSSQRRETLSSADSPKEFSRTRYLPKERGAGAWDDTLGHSGESVQQEESLAMRTLDIVPFNHKETEEIERERHLINEAISKATQLVERTVTTEEIENDVEAMKLVFIYEDVSQFYLDQPPLIAASYLKSIKEELIQRVIELSKCPTPADNSPRALVIRQRRRLQLAEVLTMKQRTKGPVDIRSLDTLNPRAVPQPWAHLCSYDLALDHKMDTLMRKHEQTSGFADEIFSYLTELSKRKEAENEAIFAKYPFIPPLPHGVPLSELGLPENDDFQRSVLRLEGCPDDIEAKNEMCRIAVRLAEWRAALRRGVSSPLPKNGQPVLRETLSPAGSKEDGSRDGTTTQSSGEQSSQSGSSSISGVKTLLHSGGELAYGQFIVRCKEDFPRLLEQLRAQMPAQSMDDIHLTTENLEALRFFYDGAIRGNGKTLSYSDLEAFMLLTLGKELGMSVDNIQWLVRTSMVVNHTPRTLKFHDFSGFVKHLAASDSFGSGARGNDLREVPLQNGRHVSESPRHVPRMVDVLLVPESASSSSTTQGTGSQSTVGAASRTQGGTSRTTRLTPLRSSKPHPRHSSAGNSEMAERIVIRRPATTQHASAQEERHVQAPVAALEAQAWTTVSNKGACDVASGAHDVDDKTDGKTP</sequence>
<evidence type="ECO:0000313" key="3">
    <source>
        <dbReference type="EMBL" id="CCD15817.1"/>
    </source>
</evidence>
<organism evidence="3 4">
    <name type="scientific">Trypanosoma congolense (strain IL3000)</name>
    <dbReference type="NCBI Taxonomy" id="1068625"/>
    <lineage>
        <taxon>Eukaryota</taxon>
        <taxon>Discoba</taxon>
        <taxon>Euglenozoa</taxon>
        <taxon>Kinetoplastea</taxon>
        <taxon>Metakinetoplastina</taxon>
        <taxon>Trypanosomatida</taxon>
        <taxon>Trypanosomatidae</taxon>
        <taxon>Trypanosoma</taxon>
        <taxon>Nannomonas</taxon>
    </lineage>
</organism>
<gene>
    <name evidence="3" type="ORF">TCIL3000_0_08180</name>
</gene>
<feature type="region of interest" description="Disordered" evidence="1">
    <location>
        <begin position="595"/>
        <end position="638"/>
    </location>
</feature>
<feature type="compositionally biased region" description="Low complexity" evidence="1">
    <location>
        <begin position="1042"/>
        <end position="1061"/>
    </location>
</feature>
<feature type="region of interest" description="Disordered" evidence="1">
    <location>
        <begin position="1013"/>
        <end position="1061"/>
    </location>
</feature>
<feature type="region of interest" description="Disordered" evidence="1">
    <location>
        <begin position="271"/>
        <end position="293"/>
    </location>
</feature>